<dbReference type="GO" id="GO:0005628">
    <property type="term" value="C:prospore membrane"/>
    <property type="evidence" value="ECO:0007669"/>
    <property type="project" value="TreeGrafter"/>
</dbReference>
<reference evidence="3 4" key="1">
    <citation type="submission" date="2017-05" db="EMBL/GenBank/DDBJ databases">
        <title>Draft genome sequence of Elsinoe australis.</title>
        <authorList>
            <person name="Cheng Q."/>
        </authorList>
    </citation>
    <scope>NUCLEOTIDE SEQUENCE [LARGE SCALE GENOMIC DNA]</scope>
    <source>
        <strain evidence="3 4">NL1</strain>
    </source>
</reference>
<proteinExistence type="predicted"/>
<comment type="caution">
    <text evidence="3">The sequence shown here is derived from an EMBL/GenBank/DDBJ whole genome shotgun (WGS) entry which is preliminary data.</text>
</comment>
<dbReference type="PANTHER" id="PTHR34292:SF1">
    <property type="entry name" value="OUTER SPORE WALL PROTEIN RRT8"/>
    <property type="match status" value="1"/>
</dbReference>
<dbReference type="STRING" id="40998.A0A2P7ZDY4"/>
<keyword evidence="2" id="KW-0812">Transmembrane</keyword>
<gene>
    <name evidence="3" type="ORF">B9Z65_5402</name>
</gene>
<dbReference type="PANTHER" id="PTHR34292">
    <property type="entry name" value="OUTER SPORE WALL PROTEIN LDS1"/>
    <property type="match status" value="1"/>
</dbReference>
<protein>
    <submittedName>
        <fullName evidence="3">Uncharacterized protein</fullName>
    </submittedName>
</protein>
<feature type="region of interest" description="Disordered" evidence="1">
    <location>
        <begin position="264"/>
        <end position="283"/>
    </location>
</feature>
<feature type="transmembrane region" description="Helical" evidence="2">
    <location>
        <begin position="88"/>
        <end position="107"/>
    </location>
</feature>
<organism evidence="3 4">
    <name type="scientific">Elsinoe australis</name>
    <dbReference type="NCBI Taxonomy" id="40998"/>
    <lineage>
        <taxon>Eukaryota</taxon>
        <taxon>Fungi</taxon>
        <taxon>Dikarya</taxon>
        <taxon>Ascomycota</taxon>
        <taxon>Pezizomycotina</taxon>
        <taxon>Dothideomycetes</taxon>
        <taxon>Dothideomycetidae</taxon>
        <taxon>Myriangiales</taxon>
        <taxon>Elsinoaceae</taxon>
        <taxon>Elsinoe</taxon>
    </lineage>
</organism>
<feature type="transmembrane region" description="Helical" evidence="2">
    <location>
        <begin position="224"/>
        <end position="244"/>
    </location>
</feature>
<dbReference type="Proteomes" id="UP000243723">
    <property type="component" value="Unassembled WGS sequence"/>
</dbReference>
<dbReference type="OrthoDB" id="2107885at2759"/>
<feature type="transmembrane region" description="Helical" evidence="2">
    <location>
        <begin position="47"/>
        <end position="76"/>
    </location>
</feature>
<keyword evidence="2" id="KW-1133">Transmembrane helix</keyword>
<evidence type="ECO:0000256" key="1">
    <source>
        <dbReference type="SAM" id="MobiDB-lite"/>
    </source>
</evidence>
<keyword evidence="2" id="KW-0472">Membrane</keyword>
<dbReference type="GO" id="GO:0005619">
    <property type="term" value="C:ascospore wall"/>
    <property type="evidence" value="ECO:0007669"/>
    <property type="project" value="TreeGrafter"/>
</dbReference>
<keyword evidence="4" id="KW-1185">Reference proteome</keyword>
<evidence type="ECO:0000313" key="3">
    <source>
        <dbReference type="EMBL" id="PSK46434.1"/>
    </source>
</evidence>
<dbReference type="EMBL" id="NHZQ01000236">
    <property type="protein sequence ID" value="PSK46434.1"/>
    <property type="molecule type" value="Genomic_DNA"/>
</dbReference>
<sequence>MADQRQAHTSFKKRISQNFTLSWTYPLKGVYHFATNQSLWPLLQAKLIPLAILSLFTTLILFLFAYLPQVALLAIFHRTGSAWVNGTFLVLSEASLIVSIFFEAFFVDKTQVDIVDAVLVARGHRDLVANTRPVDADEPDCLKCLGPRDKGAEYYPFSLRQITEFIILLPLNLVPYVGVPLFLFATGYRAGPLQQWRYYKLKGFDKKQRRQYIKTKSRRWQMTWFGTMGLLLQLVPVASLLFLLTTAVGSGLWAADLQDAGNRQSAQDDQEVDAPVPAYSDNV</sequence>
<dbReference type="AlphaFoldDB" id="A0A2P7ZDY4"/>
<evidence type="ECO:0000313" key="4">
    <source>
        <dbReference type="Proteomes" id="UP000243723"/>
    </source>
</evidence>
<dbReference type="GO" id="GO:0005811">
    <property type="term" value="C:lipid droplet"/>
    <property type="evidence" value="ECO:0007669"/>
    <property type="project" value="TreeGrafter"/>
</dbReference>
<accession>A0A2P7ZDY4</accession>
<dbReference type="InterPro" id="IPR052786">
    <property type="entry name" value="Spore_wall_assembly"/>
</dbReference>
<name>A0A2P7ZDY4_9PEZI</name>
<feature type="transmembrane region" description="Helical" evidence="2">
    <location>
        <begin position="165"/>
        <end position="188"/>
    </location>
</feature>
<evidence type="ECO:0000256" key="2">
    <source>
        <dbReference type="SAM" id="Phobius"/>
    </source>
</evidence>